<reference evidence="11" key="1">
    <citation type="submission" date="2015-08" db="EMBL/GenBank/DDBJ databases">
        <authorList>
            <person name="Babu N.S."/>
            <person name="Beckwith C.J."/>
            <person name="Beseler K.G."/>
            <person name="Brison A."/>
            <person name="Carone J.V."/>
            <person name="Caskin T.P."/>
            <person name="Diamond M."/>
            <person name="Durham M.E."/>
            <person name="Foxe J.M."/>
            <person name="Go M."/>
            <person name="Henderson B.A."/>
            <person name="Jones I.B."/>
            <person name="McGettigan J.A."/>
            <person name="Micheletti S.J."/>
            <person name="Nasrallah M.E."/>
            <person name="Ortiz D."/>
            <person name="Piller C.R."/>
            <person name="Privatt S.R."/>
            <person name="Schneider S.L."/>
            <person name="Sharp S."/>
            <person name="Smith T.C."/>
            <person name="Stanton J.D."/>
            <person name="Ullery H.E."/>
            <person name="Wilson R.J."/>
            <person name="Serrano M.G."/>
            <person name="Buck G."/>
            <person name="Lee V."/>
            <person name="Wang Y."/>
            <person name="Carvalho R."/>
            <person name="Voegtly L."/>
            <person name="Shi R."/>
            <person name="Duckworth R."/>
            <person name="Johnson A."/>
            <person name="Loviza R."/>
            <person name="Walstead R."/>
            <person name="Shah Z."/>
            <person name="Kiflezghi M."/>
            <person name="Wade K."/>
            <person name="Ball S.L."/>
            <person name="Bradley K.W."/>
            <person name="Asai D.J."/>
            <person name="Bowman C.A."/>
            <person name="Russell D.A."/>
            <person name="Pope W.H."/>
            <person name="Jacobs-Sera D."/>
            <person name="Hendrix R.W."/>
            <person name="Hatfull G.F."/>
        </authorList>
    </citation>
    <scope>NUCLEOTIDE SEQUENCE</scope>
</reference>
<keyword evidence="4 9" id="KW-0999">Mitochondrion inner membrane</keyword>
<dbReference type="PANTHER" id="PTHR13032">
    <property type="entry name" value="MITOCHONDRIAL IMPORT INNER MEMBRANE TRANSLOCASE SUBUNIT TIM21"/>
    <property type="match status" value="1"/>
</dbReference>
<feature type="non-terminal residue" evidence="11">
    <location>
        <position position="1"/>
    </location>
</feature>
<keyword evidence="9" id="KW-0653">Protein transport</keyword>
<dbReference type="EMBL" id="GDKF01004817">
    <property type="protein sequence ID" value="JAT73805.1"/>
    <property type="molecule type" value="Transcribed_RNA"/>
</dbReference>
<feature type="region of interest" description="Disordered" evidence="10">
    <location>
        <begin position="64"/>
        <end position="114"/>
    </location>
</feature>
<keyword evidence="6" id="KW-1133">Transmembrane helix</keyword>
<name>A0A1D2A484_AUXPR</name>
<dbReference type="Gene3D" id="3.10.450.320">
    <property type="entry name" value="Mitochondrial import inner membrane translocase subunit Tim21"/>
    <property type="match status" value="1"/>
</dbReference>
<keyword evidence="9" id="KW-0811">Translocation</keyword>
<evidence type="ECO:0000256" key="1">
    <source>
        <dbReference type="ARBA" id="ARBA00004434"/>
    </source>
</evidence>
<keyword evidence="3" id="KW-0812">Transmembrane</keyword>
<evidence type="ECO:0000256" key="4">
    <source>
        <dbReference type="ARBA" id="ARBA00022792"/>
    </source>
</evidence>
<keyword evidence="8" id="KW-0472">Membrane</keyword>
<accession>A0A1D2A484</accession>
<evidence type="ECO:0000256" key="6">
    <source>
        <dbReference type="ARBA" id="ARBA00022989"/>
    </source>
</evidence>
<organism evidence="11">
    <name type="scientific">Auxenochlorella protothecoides</name>
    <name type="common">Green microalga</name>
    <name type="synonym">Chlorella protothecoides</name>
    <dbReference type="NCBI Taxonomy" id="3075"/>
    <lineage>
        <taxon>Eukaryota</taxon>
        <taxon>Viridiplantae</taxon>
        <taxon>Chlorophyta</taxon>
        <taxon>core chlorophytes</taxon>
        <taxon>Trebouxiophyceae</taxon>
        <taxon>Chlorellales</taxon>
        <taxon>Chlorellaceae</taxon>
        <taxon>Auxenochlorella</taxon>
    </lineage>
</organism>
<keyword evidence="5" id="KW-0809">Transit peptide</keyword>
<dbReference type="AlphaFoldDB" id="A0A1D2A484"/>
<dbReference type="GO" id="GO:0005744">
    <property type="term" value="C:TIM23 mitochondrial import inner membrane translocase complex"/>
    <property type="evidence" value="ECO:0007669"/>
    <property type="project" value="UniProtKB-UniRule"/>
</dbReference>
<dbReference type="GO" id="GO:0030150">
    <property type="term" value="P:protein import into mitochondrial matrix"/>
    <property type="evidence" value="ECO:0007669"/>
    <property type="project" value="UniProtKB-UniRule"/>
</dbReference>
<evidence type="ECO:0000256" key="3">
    <source>
        <dbReference type="ARBA" id="ARBA00022692"/>
    </source>
</evidence>
<evidence type="ECO:0000256" key="8">
    <source>
        <dbReference type="ARBA" id="ARBA00023136"/>
    </source>
</evidence>
<comment type="subcellular location">
    <subcellularLocation>
        <location evidence="1 9">Mitochondrion inner membrane</location>
        <topology evidence="1 9">Single-pass membrane protein</topology>
    </subcellularLocation>
</comment>
<evidence type="ECO:0000256" key="2">
    <source>
        <dbReference type="ARBA" id="ARBA00010867"/>
    </source>
</evidence>
<dbReference type="Pfam" id="PF08294">
    <property type="entry name" value="TIM21"/>
    <property type="match status" value="1"/>
</dbReference>
<dbReference type="FunFam" id="3.10.450.320:FF:000002">
    <property type="entry name" value="Mitochondrial import inner membrane translocase subunit tim21"/>
    <property type="match status" value="1"/>
</dbReference>
<dbReference type="InterPro" id="IPR013261">
    <property type="entry name" value="Tim21"/>
</dbReference>
<keyword evidence="9" id="KW-0813">Transport</keyword>
<evidence type="ECO:0000256" key="10">
    <source>
        <dbReference type="SAM" id="MobiDB-lite"/>
    </source>
</evidence>
<protein>
    <recommendedName>
        <fullName evidence="9">Mitochondrial import inner membrane translocase subunit Tim21</fullName>
    </recommendedName>
</protein>
<dbReference type="PANTHER" id="PTHR13032:SF6">
    <property type="entry name" value="MITOCHONDRIAL IMPORT INNER MEMBRANE TRANSLOCASE SUBUNIT TIM21"/>
    <property type="match status" value="1"/>
</dbReference>
<dbReference type="InterPro" id="IPR038552">
    <property type="entry name" value="Tim21_IMS_sf"/>
</dbReference>
<proteinExistence type="inferred from homology"/>
<gene>
    <name evidence="11" type="ORF">g.8503</name>
</gene>
<evidence type="ECO:0000256" key="5">
    <source>
        <dbReference type="ARBA" id="ARBA00022946"/>
    </source>
</evidence>
<comment type="similarity">
    <text evidence="2 9">Belongs to the TIM21 family.</text>
</comment>
<evidence type="ECO:0000256" key="9">
    <source>
        <dbReference type="RuleBase" id="RU367142"/>
    </source>
</evidence>
<comment type="subunit">
    <text evidence="9">Component of the TIM23 complex.</text>
</comment>
<evidence type="ECO:0000256" key="7">
    <source>
        <dbReference type="ARBA" id="ARBA00023128"/>
    </source>
</evidence>
<comment type="function">
    <text evidence="9">Essential component of the TIM23 complex, a complex that mediates the translocation of transit peptide-containing proteins across the mitochondrial inner membrane.</text>
</comment>
<sequence>HSPGPPPLPRVRDPCIEGFPPACSIASHRNPSHVEVAIGFAGLAPAGPARWPRHHRPWRIARVRWPGGQGPCPAAQRSRGHPSGIRRPGAGTVFRHSPGGRTAATPRSSGWITGARERRGGVQCHHRQDPPATCGCGGGHQLHRHHPRSPGGELADWVLGHGEVAGGMFWCFPNSPAGRWMLDDFPHASQFAAAVLYAAVNELLLQPAEYTCYNKTLDLIRDDPRVTVRLGEPVHAYGTESRNRSARQRIPHREYQDVEGRQHIQIQFHLSGPSGRATVNADMYLESGAWKHNFLYLDVQEPIRQQVVLVRPEVQMVPAA</sequence>
<keyword evidence="7 9" id="KW-0496">Mitochondrion</keyword>
<evidence type="ECO:0000313" key="11">
    <source>
        <dbReference type="EMBL" id="JAT73805.1"/>
    </source>
</evidence>